<proteinExistence type="predicted"/>
<dbReference type="Pfam" id="PF00089">
    <property type="entry name" value="Trypsin"/>
    <property type="match status" value="1"/>
</dbReference>
<dbReference type="Gene3D" id="2.40.10.10">
    <property type="entry name" value="Trypsin-like serine proteases"/>
    <property type="match status" value="1"/>
</dbReference>
<evidence type="ECO:0000259" key="6">
    <source>
        <dbReference type="PROSITE" id="PS50240"/>
    </source>
</evidence>
<protein>
    <submittedName>
        <fullName evidence="7">Transmembrane protease serine 9</fullName>
    </submittedName>
</protein>
<dbReference type="SUPFAM" id="SSF50494">
    <property type="entry name" value="Trypsin-like serine proteases"/>
    <property type="match status" value="1"/>
</dbReference>
<evidence type="ECO:0000256" key="4">
    <source>
        <dbReference type="ARBA" id="ARBA00023157"/>
    </source>
</evidence>
<dbReference type="EMBL" id="GBHO01042869">
    <property type="protein sequence ID" value="JAG00735.1"/>
    <property type="molecule type" value="Transcribed_RNA"/>
</dbReference>
<feature type="non-terminal residue" evidence="7">
    <location>
        <position position="1"/>
    </location>
</feature>
<evidence type="ECO:0000256" key="2">
    <source>
        <dbReference type="ARBA" id="ARBA00022525"/>
    </source>
</evidence>
<dbReference type="CDD" id="cd00190">
    <property type="entry name" value="Tryp_SPc"/>
    <property type="match status" value="1"/>
</dbReference>
<dbReference type="InterPro" id="IPR043504">
    <property type="entry name" value="Peptidase_S1_PA_chymotrypsin"/>
</dbReference>
<keyword evidence="7" id="KW-0378">Hydrolase</keyword>
<evidence type="ECO:0000256" key="1">
    <source>
        <dbReference type="ARBA" id="ARBA00004613"/>
    </source>
</evidence>
<keyword evidence="5" id="KW-0325">Glycoprotein</keyword>
<evidence type="ECO:0000256" key="3">
    <source>
        <dbReference type="ARBA" id="ARBA00022729"/>
    </source>
</evidence>
<dbReference type="PANTHER" id="PTHR24253:SF153">
    <property type="entry name" value="SERINE PROTEASE HEPSIN"/>
    <property type="match status" value="1"/>
</dbReference>
<dbReference type="GO" id="GO:0006508">
    <property type="term" value="P:proteolysis"/>
    <property type="evidence" value="ECO:0007669"/>
    <property type="project" value="UniProtKB-KW"/>
</dbReference>
<comment type="subcellular location">
    <subcellularLocation>
        <location evidence="1">Secreted</location>
    </subcellularLocation>
</comment>
<dbReference type="InterPro" id="IPR001314">
    <property type="entry name" value="Peptidase_S1A"/>
</dbReference>
<organism evidence="7">
    <name type="scientific">Lygus hesperus</name>
    <name type="common">Western plant bug</name>
    <dbReference type="NCBI Taxonomy" id="30085"/>
    <lineage>
        <taxon>Eukaryota</taxon>
        <taxon>Metazoa</taxon>
        <taxon>Ecdysozoa</taxon>
        <taxon>Arthropoda</taxon>
        <taxon>Hexapoda</taxon>
        <taxon>Insecta</taxon>
        <taxon>Pterygota</taxon>
        <taxon>Neoptera</taxon>
        <taxon>Paraneoptera</taxon>
        <taxon>Hemiptera</taxon>
        <taxon>Heteroptera</taxon>
        <taxon>Panheteroptera</taxon>
        <taxon>Cimicomorpha</taxon>
        <taxon>Miridae</taxon>
        <taxon>Mirini</taxon>
        <taxon>Lygus</taxon>
    </lineage>
</organism>
<reference evidence="7" key="2">
    <citation type="submission" date="2014-07" db="EMBL/GenBank/DDBJ databases">
        <authorList>
            <person name="Hull J."/>
        </authorList>
    </citation>
    <scope>NUCLEOTIDE SEQUENCE</scope>
</reference>
<dbReference type="GO" id="GO:0005576">
    <property type="term" value="C:extracellular region"/>
    <property type="evidence" value="ECO:0007669"/>
    <property type="project" value="UniProtKB-SubCell"/>
</dbReference>
<gene>
    <name evidence="7" type="primary">Tmprss9_3</name>
    <name evidence="7" type="ORF">CM83_99286</name>
</gene>
<reference evidence="7" key="1">
    <citation type="journal article" date="2014" name="PLoS ONE">
        <title>Transcriptome-Based Identification of ABC Transporters in the Western Tarnished Plant Bug Lygus hesperus.</title>
        <authorList>
            <person name="Hull J.J."/>
            <person name="Chaney K."/>
            <person name="Geib S.M."/>
            <person name="Fabrick J.A."/>
            <person name="Brent C.S."/>
            <person name="Walsh D."/>
            <person name="Lavine L.C."/>
        </authorList>
    </citation>
    <scope>NUCLEOTIDE SEQUENCE</scope>
</reference>
<evidence type="ECO:0000256" key="5">
    <source>
        <dbReference type="ARBA" id="ARBA00023180"/>
    </source>
</evidence>
<dbReference type="PROSITE" id="PS50240">
    <property type="entry name" value="TRYPSIN_DOM"/>
    <property type="match status" value="1"/>
</dbReference>
<dbReference type="InterPro" id="IPR018114">
    <property type="entry name" value="TRYPSIN_HIS"/>
</dbReference>
<evidence type="ECO:0000313" key="7">
    <source>
        <dbReference type="EMBL" id="JAG00735.1"/>
    </source>
</evidence>
<dbReference type="FunFam" id="2.40.10.10:FF:000054">
    <property type="entry name" value="Complement C1r subcomponent"/>
    <property type="match status" value="1"/>
</dbReference>
<dbReference type="PRINTS" id="PR00722">
    <property type="entry name" value="CHYMOTRYPSIN"/>
</dbReference>
<dbReference type="SMART" id="SM00020">
    <property type="entry name" value="Tryp_SPc"/>
    <property type="match status" value="1"/>
</dbReference>
<keyword evidence="7" id="KW-0812">Transmembrane</keyword>
<sequence>SFVQLCSLIMLNRAILTVVLYIVSPIAEVYSIPGLQFTQRLICAFSKDPNCLSRNDPKIQFCGQTFFNESSERIINGVETKPREFPWMAKLVVNNYFFCGGSLIASNYIVTAGHCVASHERGSSDLPVSLRGNVKNYIVVGPEKVKVHLGVTKFEDVKPLVRAQVLKIILHPLYDVFVSHEYMMQTNDIAVLRIEPVSFSQAILPICLPQQGERVPDGTLLTVAGWGLVQEGNEHENIPAINPIVLMKNTMRKISWRECRENPLSRPFLDPENDLTSKRIICMVGLNTDACQGDSGGGVVERTAQGFVLQGVVSWGIGCNRKNFPSAYTRVSSYVDFIIENTKDATYLPKKLKGDNFYRS</sequence>
<keyword evidence="3" id="KW-0732">Signal</keyword>
<keyword evidence="4" id="KW-1015">Disulfide bond</keyword>
<dbReference type="GO" id="GO:0004252">
    <property type="term" value="F:serine-type endopeptidase activity"/>
    <property type="evidence" value="ECO:0007669"/>
    <property type="project" value="InterPro"/>
</dbReference>
<accession>A0A0A9W7A2</accession>
<keyword evidence="7" id="KW-0472">Membrane</keyword>
<name>A0A0A9W7A2_LYGHE</name>
<feature type="domain" description="Peptidase S1" evidence="6">
    <location>
        <begin position="74"/>
        <end position="343"/>
    </location>
</feature>
<dbReference type="AlphaFoldDB" id="A0A0A9W7A2"/>
<dbReference type="InterPro" id="IPR001254">
    <property type="entry name" value="Trypsin_dom"/>
</dbReference>
<dbReference type="PANTHER" id="PTHR24253">
    <property type="entry name" value="TRANSMEMBRANE PROTEASE SERINE"/>
    <property type="match status" value="1"/>
</dbReference>
<dbReference type="InterPro" id="IPR009003">
    <property type="entry name" value="Peptidase_S1_PA"/>
</dbReference>
<keyword evidence="2" id="KW-0964">Secreted</keyword>
<dbReference type="PROSITE" id="PS00134">
    <property type="entry name" value="TRYPSIN_HIS"/>
    <property type="match status" value="1"/>
</dbReference>
<keyword evidence="7" id="KW-0645">Protease</keyword>